<evidence type="ECO:0000256" key="4">
    <source>
        <dbReference type="ARBA" id="ARBA00023136"/>
    </source>
</evidence>
<keyword evidence="3" id="KW-1133">Transmembrane helix</keyword>
<comment type="subcellular location">
    <subcellularLocation>
        <location evidence="1">Membrane</location>
        <topology evidence="1">Multi-pass membrane protein</topology>
    </subcellularLocation>
</comment>
<evidence type="ECO:0000256" key="2">
    <source>
        <dbReference type="ARBA" id="ARBA00022692"/>
    </source>
</evidence>
<dbReference type="AlphaFoldDB" id="A0A222VWA4"/>
<dbReference type="PANTHER" id="PTHR43471">
    <property type="entry name" value="ABC TRANSPORTER PERMEASE"/>
    <property type="match status" value="1"/>
</dbReference>
<keyword evidence="4" id="KW-0472">Membrane</keyword>
<feature type="domain" description="ABC-2 type transporter transmembrane" evidence="5">
    <location>
        <begin position="36"/>
        <end position="376"/>
    </location>
</feature>
<dbReference type="STRING" id="530584.SAMN05421630_104392"/>
<dbReference type="RefSeq" id="WP_091803504.1">
    <property type="nucleotide sequence ID" value="NZ_CP016353.1"/>
</dbReference>
<accession>A0A222VWA4</accession>
<evidence type="ECO:0000313" key="6">
    <source>
        <dbReference type="EMBL" id="SDC90892.1"/>
    </source>
</evidence>
<evidence type="ECO:0000256" key="3">
    <source>
        <dbReference type="ARBA" id="ARBA00022989"/>
    </source>
</evidence>
<name>A0A222VWA4_9PSEU</name>
<proteinExistence type="predicted"/>
<protein>
    <submittedName>
        <fullName evidence="6">ABC-2 type transport system permease protein</fullName>
    </submittedName>
</protein>
<gene>
    <name evidence="6" type="ORF">SAMN05421630_104392</name>
</gene>
<keyword evidence="2" id="KW-0812">Transmembrane</keyword>
<dbReference type="Proteomes" id="UP000199494">
    <property type="component" value="Unassembled WGS sequence"/>
</dbReference>
<evidence type="ECO:0000256" key="1">
    <source>
        <dbReference type="ARBA" id="ARBA00004141"/>
    </source>
</evidence>
<evidence type="ECO:0000313" key="7">
    <source>
        <dbReference type="Proteomes" id="UP000199494"/>
    </source>
</evidence>
<reference evidence="6 7" key="1">
    <citation type="submission" date="2016-10" db="EMBL/GenBank/DDBJ databases">
        <authorList>
            <person name="de Groot N.N."/>
        </authorList>
    </citation>
    <scope>NUCLEOTIDE SEQUENCE [LARGE SCALE GENOMIC DNA]</scope>
    <source>
        <strain evidence="6 7">CGMCC 4.5506</strain>
    </source>
</reference>
<keyword evidence="7" id="KW-1185">Reference proteome</keyword>
<dbReference type="OrthoDB" id="3268959at2"/>
<dbReference type="PANTHER" id="PTHR43471:SF3">
    <property type="entry name" value="ABC TRANSPORTER PERMEASE PROTEIN NATB"/>
    <property type="match status" value="1"/>
</dbReference>
<dbReference type="KEGG" id="pmad:BAY61_27730"/>
<organism evidence="6 7">
    <name type="scientific">Prauserella marina</name>
    <dbReference type="NCBI Taxonomy" id="530584"/>
    <lineage>
        <taxon>Bacteria</taxon>
        <taxon>Bacillati</taxon>
        <taxon>Actinomycetota</taxon>
        <taxon>Actinomycetes</taxon>
        <taxon>Pseudonocardiales</taxon>
        <taxon>Pseudonocardiaceae</taxon>
        <taxon>Prauserella</taxon>
    </lineage>
</organism>
<dbReference type="EMBL" id="FMZE01000004">
    <property type="protein sequence ID" value="SDC90892.1"/>
    <property type="molecule type" value="Genomic_DNA"/>
</dbReference>
<dbReference type="GO" id="GO:0016020">
    <property type="term" value="C:membrane"/>
    <property type="evidence" value="ECO:0007669"/>
    <property type="project" value="UniProtKB-SubCell"/>
</dbReference>
<dbReference type="GO" id="GO:0140359">
    <property type="term" value="F:ABC-type transporter activity"/>
    <property type="evidence" value="ECO:0007669"/>
    <property type="project" value="InterPro"/>
</dbReference>
<dbReference type="Pfam" id="PF12698">
    <property type="entry name" value="ABC2_membrane_3"/>
    <property type="match status" value="1"/>
</dbReference>
<evidence type="ECO:0000259" key="5">
    <source>
        <dbReference type="Pfam" id="PF12698"/>
    </source>
</evidence>
<dbReference type="InterPro" id="IPR013525">
    <property type="entry name" value="ABC2_TM"/>
</dbReference>
<sequence>MTAGKRSVSPATAVRLVATRELNARLRTRGFLIGTAAILVVMIGYLLLQANLFDRADRTKVGLAGQAAAISEPLRAGAQQVGVDIETVKVPDAETGRAEVADGELDVLVTGSPASLHALAKSTVDQQTEALLNAISRQEVLSAKLIESGQVPGDVMREVNSASVEVSTLETADPDEGQRIAVALVMLFLLYMSITTYGSLVAQGIVEEKASRVVEILLSTVRPWHLLLGKVIGLGVVGLVQLLILGGVGLVVATATGVLTIAGVATNTLLWGLLWYVLGFFLYATIFAAAGSLVSRQEDTQTVLTPVTIILLVGFIAGFTVVQQPDGAAAVVLSLIPLLSPILMPSRIATGAAGPWEIVAALVLTLAAIAALTWLGGKVYRAAILRTGSRIKLADALKG</sequence>